<keyword evidence="5" id="KW-0325">Glycoprotein</keyword>
<protein>
    <submittedName>
        <fullName evidence="7">Uncharacterized protein</fullName>
    </submittedName>
</protein>
<dbReference type="PANTHER" id="PTHR13234">
    <property type="entry name" value="GAMMA-INTERFERON INDUCIBLE LYSOSOMAL THIOL REDUCTASE GILT"/>
    <property type="match status" value="1"/>
</dbReference>
<dbReference type="AlphaFoldDB" id="A0A9P6UA35"/>
<evidence type="ECO:0000256" key="3">
    <source>
        <dbReference type="ARBA" id="ARBA00022525"/>
    </source>
</evidence>
<dbReference type="InterPro" id="IPR004911">
    <property type="entry name" value="Interferon-induced_GILT"/>
</dbReference>
<evidence type="ECO:0000313" key="7">
    <source>
        <dbReference type="EMBL" id="KAG0266060.1"/>
    </source>
</evidence>
<evidence type="ECO:0000256" key="5">
    <source>
        <dbReference type="ARBA" id="ARBA00023180"/>
    </source>
</evidence>
<feature type="transmembrane region" description="Helical" evidence="6">
    <location>
        <begin position="141"/>
        <end position="162"/>
    </location>
</feature>
<keyword evidence="8" id="KW-1185">Reference proteome</keyword>
<dbReference type="Proteomes" id="UP000807716">
    <property type="component" value="Unassembled WGS sequence"/>
</dbReference>
<dbReference type="OrthoDB" id="958254at2759"/>
<sequence length="349" mass="38801">MSRCPDAIKCESVFADVLNRVNTNEVQFSLSYIGSLQNSPDGNITVTCSHGPKECEGSIHQLCFKKYNPNPRIWFGFVTALNSKAPWRIGEIDYAREIAEEIKAAGNFQLVAQCAQSGDGQKLLIASVQTSLDAKIRNSNMYLLTPAFALLLASLVGAYAPLGDVKSTKPVDVIRTKGLPKVELSLSYIANLQENPDGTTTVICKHGEPECAGNKQELCFKKHHPDRHKWFTFVNALNTINPPRIGDINYAREVARTIGAANHFDKVAECAQSDEGHQLHVASVRHTLRAKVTTSCTVFIDHQKRCVVDGGAWRECPEGSRVEDFVKSIREAAKHRLTKARKLFYQFWN</sequence>
<evidence type="ECO:0000256" key="2">
    <source>
        <dbReference type="ARBA" id="ARBA00005679"/>
    </source>
</evidence>
<organism evidence="7 8">
    <name type="scientific">Actinomortierella ambigua</name>
    <dbReference type="NCBI Taxonomy" id="1343610"/>
    <lineage>
        <taxon>Eukaryota</taxon>
        <taxon>Fungi</taxon>
        <taxon>Fungi incertae sedis</taxon>
        <taxon>Mucoromycota</taxon>
        <taxon>Mortierellomycotina</taxon>
        <taxon>Mortierellomycetes</taxon>
        <taxon>Mortierellales</taxon>
        <taxon>Mortierellaceae</taxon>
        <taxon>Actinomortierella</taxon>
    </lineage>
</organism>
<dbReference type="GO" id="GO:0016671">
    <property type="term" value="F:oxidoreductase activity, acting on a sulfur group of donors, disulfide as acceptor"/>
    <property type="evidence" value="ECO:0007669"/>
    <property type="project" value="InterPro"/>
</dbReference>
<evidence type="ECO:0000256" key="4">
    <source>
        <dbReference type="ARBA" id="ARBA00022729"/>
    </source>
</evidence>
<evidence type="ECO:0000313" key="8">
    <source>
        <dbReference type="Proteomes" id="UP000807716"/>
    </source>
</evidence>
<proteinExistence type="inferred from homology"/>
<comment type="caution">
    <text evidence="7">The sequence shown here is derived from an EMBL/GenBank/DDBJ whole genome shotgun (WGS) entry which is preliminary data.</text>
</comment>
<keyword evidence="6" id="KW-0812">Transmembrane</keyword>
<name>A0A9P6UA35_9FUNG</name>
<keyword evidence="6" id="KW-1133">Transmembrane helix</keyword>
<dbReference type="EMBL" id="JAAAJB010000102">
    <property type="protein sequence ID" value="KAG0266060.1"/>
    <property type="molecule type" value="Genomic_DNA"/>
</dbReference>
<keyword evidence="6" id="KW-0472">Membrane</keyword>
<comment type="subcellular location">
    <subcellularLocation>
        <location evidence="1">Secreted</location>
    </subcellularLocation>
</comment>
<dbReference type="PANTHER" id="PTHR13234:SF8">
    <property type="entry name" value="GAMMA-INTERFERON-INDUCIBLE LYSOSOMAL THIOL REDUCTASE"/>
    <property type="match status" value="1"/>
</dbReference>
<reference evidence="7" key="1">
    <citation type="journal article" date="2020" name="Fungal Divers.">
        <title>Resolving the Mortierellaceae phylogeny through synthesis of multi-gene phylogenetics and phylogenomics.</title>
        <authorList>
            <person name="Vandepol N."/>
            <person name="Liber J."/>
            <person name="Desiro A."/>
            <person name="Na H."/>
            <person name="Kennedy M."/>
            <person name="Barry K."/>
            <person name="Grigoriev I.V."/>
            <person name="Miller A.N."/>
            <person name="O'Donnell K."/>
            <person name="Stajich J.E."/>
            <person name="Bonito G."/>
        </authorList>
    </citation>
    <scope>NUCLEOTIDE SEQUENCE</scope>
    <source>
        <strain evidence="7">BC1065</strain>
    </source>
</reference>
<comment type="similarity">
    <text evidence="2">Belongs to the GILT family.</text>
</comment>
<dbReference type="GO" id="GO:0005576">
    <property type="term" value="C:extracellular region"/>
    <property type="evidence" value="ECO:0007669"/>
    <property type="project" value="UniProtKB-SubCell"/>
</dbReference>
<evidence type="ECO:0000256" key="6">
    <source>
        <dbReference type="SAM" id="Phobius"/>
    </source>
</evidence>
<keyword evidence="3" id="KW-0964">Secreted</keyword>
<dbReference type="Pfam" id="PF03227">
    <property type="entry name" value="GILT"/>
    <property type="match status" value="2"/>
</dbReference>
<keyword evidence="4" id="KW-0732">Signal</keyword>
<gene>
    <name evidence="7" type="ORF">DFQ27_000191</name>
</gene>
<accession>A0A9P6UA35</accession>
<evidence type="ECO:0000256" key="1">
    <source>
        <dbReference type="ARBA" id="ARBA00004613"/>
    </source>
</evidence>